<dbReference type="HOGENOM" id="CLU_010194_1_1_1"/>
<evidence type="ECO:0000313" key="5">
    <source>
        <dbReference type="Proteomes" id="UP000008063"/>
    </source>
</evidence>
<dbReference type="InParanoid" id="F8PQP2"/>
<keyword evidence="2" id="KW-0521">NADP</keyword>
<dbReference type="PRINTS" id="PR00081">
    <property type="entry name" value="GDHRDH"/>
</dbReference>
<dbReference type="Gene3D" id="3.40.50.720">
    <property type="entry name" value="NAD(P)-binding Rossmann-like Domain"/>
    <property type="match status" value="1"/>
</dbReference>
<sequence length="290" mass="31072">MKSKHPGPLGVAAVVKASKDPSFTPRPSIWDEFSIPDRVAIVTGGNRNIGLEMALVLSEIGARAVYCIDLPGQPSDEFKLTKDYVAKFGGRLEYVSADVTNQVEIWDKINKIGDDEGRIDACIAGAGVLGREVDCLDYSAKALEEVMSVNVNGALFTAQAAGKQMIRFGLPGSIIINASIAGTTTIKGRQWVGYNTSKSAVLQMARSMACELGHLGVRVNTLSAGHIRTTLFSDVVEPDSQVFQEWAGRNPLGRLGRLDEMRGVTAWLASDASTFCTGSDIVVSGGYTIW</sequence>
<evidence type="ECO:0008006" key="6">
    <source>
        <dbReference type="Google" id="ProtNLM"/>
    </source>
</evidence>
<proteinExistence type="inferred from homology"/>
<dbReference type="PANTHER" id="PTHR43008">
    <property type="entry name" value="BENZIL REDUCTASE"/>
    <property type="match status" value="1"/>
</dbReference>
<dbReference type="EMBL" id="GL945477">
    <property type="protein sequence ID" value="EGO01602.1"/>
    <property type="molecule type" value="Genomic_DNA"/>
</dbReference>
<dbReference type="PRINTS" id="PR00080">
    <property type="entry name" value="SDRFAMILY"/>
</dbReference>
<evidence type="ECO:0000313" key="4">
    <source>
        <dbReference type="EMBL" id="EGO01602.1"/>
    </source>
</evidence>
<dbReference type="SUPFAM" id="SSF51735">
    <property type="entry name" value="NAD(P)-binding Rossmann-fold domains"/>
    <property type="match status" value="1"/>
</dbReference>
<dbReference type="InterPro" id="IPR020904">
    <property type="entry name" value="Sc_DH/Rdtase_CS"/>
</dbReference>
<dbReference type="InterPro" id="IPR002347">
    <property type="entry name" value="SDR_fam"/>
</dbReference>
<reference evidence="5" key="1">
    <citation type="journal article" date="2011" name="Science">
        <title>The plant cell wall-decomposing machinery underlies the functional diversity of forest fungi.</title>
        <authorList>
            <person name="Eastwood D.C."/>
            <person name="Floudas D."/>
            <person name="Binder M."/>
            <person name="Majcherczyk A."/>
            <person name="Schneider P."/>
            <person name="Aerts A."/>
            <person name="Asiegbu F.O."/>
            <person name="Baker S.E."/>
            <person name="Barry K."/>
            <person name="Bendiksby M."/>
            <person name="Blumentritt M."/>
            <person name="Coutinho P.M."/>
            <person name="Cullen D."/>
            <person name="de Vries R.P."/>
            <person name="Gathman A."/>
            <person name="Goodell B."/>
            <person name="Henrissat B."/>
            <person name="Ihrmark K."/>
            <person name="Kauserud H."/>
            <person name="Kohler A."/>
            <person name="LaButti K."/>
            <person name="Lapidus A."/>
            <person name="Lavin J.L."/>
            <person name="Lee Y.-H."/>
            <person name="Lindquist E."/>
            <person name="Lilly W."/>
            <person name="Lucas S."/>
            <person name="Morin E."/>
            <person name="Murat C."/>
            <person name="Oguiza J.A."/>
            <person name="Park J."/>
            <person name="Pisabarro A.G."/>
            <person name="Riley R."/>
            <person name="Rosling A."/>
            <person name="Salamov A."/>
            <person name="Schmidt O."/>
            <person name="Schmutz J."/>
            <person name="Skrede I."/>
            <person name="Stenlid J."/>
            <person name="Wiebenga A."/>
            <person name="Xie X."/>
            <person name="Kuees U."/>
            <person name="Hibbett D.S."/>
            <person name="Hoffmeister D."/>
            <person name="Hoegberg N."/>
            <person name="Martin F."/>
            <person name="Grigoriev I.V."/>
            <person name="Watkinson S.C."/>
        </authorList>
    </citation>
    <scope>NUCLEOTIDE SEQUENCE [LARGE SCALE GENOMIC DNA]</scope>
    <source>
        <strain evidence="5">strain S7.3</strain>
    </source>
</reference>
<dbReference type="Pfam" id="PF13561">
    <property type="entry name" value="adh_short_C2"/>
    <property type="match status" value="1"/>
</dbReference>
<evidence type="ECO:0000256" key="1">
    <source>
        <dbReference type="ARBA" id="ARBA00006484"/>
    </source>
</evidence>
<keyword evidence="3" id="KW-0560">Oxidoreductase</keyword>
<dbReference type="PANTHER" id="PTHR43008:SF4">
    <property type="entry name" value="CHAIN DEHYDROGENASE, PUTATIVE (AFU_ORTHOLOGUE AFUA_4G08710)-RELATED"/>
    <property type="match status" value="1"/>
</dbReference>
<organism evidence="5">
    <name type="scientific">Serpula lacrymans var. lacrymans (strain S7.3)</name>
    <name type="common">Dry rot fungus</name>
    <dbReference type="NCBI Taxonomy" id="936435"/>
    <lineage>
        <taxon>Eukaryota</taxon>
        <taxon>Fungi</taxon>
        <taxon>Dikarya</taxon>
        <taxon>Basidiomycota</taxon>
        <taxon>Agaricomycotina</taxon>
        <taxon>Agaricomycetes</taxon>
        <taxon>Agaricomycetidae</taxon>
        <taxon>Boletales</taxon>
        <taxon>Coniophorineae</taxon>
        <taxon>Serpulaceae</taxon>
        <taxon>Serpula</taxon>
    </lineage>
</organism>
<dbReference type="InterPro" id="IPR036291">
    <property type="entry name" value="NAD(P)-bd_dom_sf"/>
</dbReference>
<dbReference type="AlphaFoldDB" id="F8PQP2"/>
<name>F8PQP2_SERL3</name>
<evidence type="ECO:0000256" key="3">
    <source>
        <dbReference type="ARBA" id="ARBA00023002"/>
    </source>
</evidence>
<dbReference type="eggNOG" id="KOG0725">
    <property type="taxonomic scope" value="Eukaryota"/>
</dbReference>
<comment type="similarity">
    <text evidence="1">Belongs to the short-chain dehydrogenases/reductases (SDR) family.</text>
</comment>
<dbReference type="GO" id="GO:0016616">
    <property type="term" value="F:oxidoreductase activity, acting on the CH-OH group of donors, NAD or NADP as acceptor"/>
    <property type="evidence" value="ECO:0007669"/>
    <property type="project" value="UniProtKB-ARBA"/>
</dbReference>
<keyword evidence="5" id="KW-1185">Reference proteome</keyword>
<dbReference type="GO" id="GO:0050664">
    <property type="term" value="F:oxidoreductase activity, acting on NAD(P)H, oxygen as acceptor"/>
    <property type="evidence" value="ECO:0007669"/>
    <property type="project" value="TreeGrafter"/>
</dbReference>
<dbReference type="STRING" id="936435.F8PQP2"/>
<accession>F8PQP2</accession>
<protein>
    <recommendedName>
        <fullName evidence="6">Sorbose reductase sou1</fullName>
    </recommendedName>
</protein>
<dbReference type="PROSITE" id="PS00061">
    <property type="entry name" value="ADH_SHORT"/>
    <property type="match status" value="1"/>
</dbReference>
<evidence type="ECO:0000256" key="2">
    <source>
        <dbReference type="ARBA" id="ARBA00022857"/>
    </source>
</evidence>
<gene>
    <name evidence="4" type="ORF">SERLA73DRAFT_120275</name>
</gene>
<dbReference type="Proteomes" id="UP000008063">
    <property type="component" value="Unassembled WGS sequence"/>
</dbReference>